<dbReference type="AlphaFoldDB" id="A0A6L6XRP2"/>
<comment type="caution">
    <text evidence="2">The sequence shown here is derived from an EMBL/GenBank/DDBJ whole genome shotgun (WGS) entry which is preliminary data.</text>
</comment>
<reference evidence="2 3" key="1">
    <citation type="submission" date="2019-12" db="EMBL/GenBank/DDBJ databases">
        <authorList>
            <person name="Huq M.A."/>
        </authorList>
    </citation>
    <scope>NUCLEOTIDE SEQUENCE [LARGE SCALE GENOMIC DNA]</scope>
    <source>
        <strain evidence="2 3">MAH-18</strain>
    </source>
</reference>
<dbReference type="Pfam" id="PF13196">
    <property type="entry name" value="DUF4012"/>
    <property type="match status" value="1"/>
</dbReference>
<dbReference type="Proteomes" id="UP000473525">
    <property type="component" value="Unassembled WGS sequence"/>
</dbReference>
<sequence>MTGSRAHTLSVVKRGLSWVALVLLAVVVLATGWVLWTAYQVNRDLAAAVADAAAVRESVELGDAPATEVALARLKDHSAAAAERTSGRTWSTLTHLPLGGDDARGVALTSGVVRDLAADGVAPLVAMSDTLDAIVLGDGRVDLRALEQLRQSVTTGLTAFDDANERLSAEDPSSYVAPLRSKFADLTHQVDDAADALRNADTALRVLPGMLGASRPQHYLLVFQNNAEIRATGGIPGSSALLSADDGRLSLESQSAGGTLPRRNTPVLPITGAEEALFGPQVGTFFVDANLTPDFPRAARLLAARWQEEEPGTALDGVIALDPVAMSYLLAGTGPVQAEGRTLTQENAVSELLNRPYLELTPAQQDAFFAGAARQVFDAVTGAPDSPADLIDGLVRSVRERRLLVASFDAKVRRDLAGTPIAGELATGRRGAATVDVAINDATGAKMSYYLRYAVEMSSTGCADDRQTLAGRLTMAQTIPQSEAARLPDYLTAAGHFGTEPGAQTDAVHLIAPTGGAISDVRIDGERVPVDVVDLGGRPATTLAILVSGPEPVEVTWTMTTDRRQSGDLEVRVTPGIEAGSKDVAVRTSCSAPNGS</sequence>
<keyword evidence="1" id="KW-0812">Transmembrane</keyword>
<accession>A0A6L6XRP2</accession>
<name>A0A6L6XRP2_9ACTN</name>
<dbReference type="InterPro" id="IPR025101">
    <property type="entry name" value="DUF4012"/>
</dbReference>
<evidence type="ECO:0000256" key="1">
    <source>
        <dbReference type="SAM" id="Phobius"/>
    </source>
</evidence>
<evidence type="ECO:0000313" key="2">
    <source>
        <dbReference type="EMBL" id="MVQ49423.1"/>
    </source>
</evidence>
<protein>
    <submittedName>
        <fullName evidence="2">DUF4012 domain-containing protein</fullName>
    </submittedName>
</protein>
<gene>
    <name evidence="2" type="ORF">GON03_09535</name>
</gene>
<organism evidence="2 3">
    <name type="scientific">Nocardioides agri</name>
    <dbReference type="NCBI Taxonomy" id="2682843"/>
    <lineage>
        <taxon>Bacteria</taxon>
        <taxon>Bacillati</taxon>
        <taxon>Actinomycetota</taxon>
        <taxon>Actinomycetes</taxon>
        <taxon>Propionibacteriales</taxon>
        <taxon>Nocardioidaceae</taxon>
        <taxon>Nocardioides</taxon>
    </lineage>
</organism>
<proteinExistence type="predicted"/>
<evidence type="ECO:0000313" key="3">
    <source>
        <dbReference type="Proteomes" id="UP000473525"/>
    </source>
</evidence>
<feature type="transmembrane region" description="Helical" evidence="1">
    <location>
        <begin position="15"/>
        <end position="36"/>
    </location>
</feature>
<keyword evidence="1" id="KW-1133">Transmembrane helix</keyword>
<keyword evidence="1" id="KW-0472">Membrane</keyword>
<keyword evidence="3" id="KW-1185">Reference proteome</keyword>
<dbReference type="EMBL" id="WSEK01000004">
    <property type="protein sequence ID" value="MVQ49423.1"/>
    <property type="molecule type" value="Genomic_DNA"/>
</dbReference>